<gene>
    <name evidence="3" type="ORF">LARV_02157</name>
</gene>
<dbReference type="AlphaFoldDB" id="A0A0S7BH33"/>
<feature type="domain" description="LysM" evidence="2">
    <location>
        <begin position="99"/>
        <end position="143"/>
    </location>
</feature>
<dbReference type="Proteomes" id="UP000055060">
    <property type="component" value="Unassembled WGS sequence"/>
</dbReference>
<dbReference type="Pfam" id="PF01476">
    <property type="entry name" value="LysM"/>
    <property type="match status" value="2"/>
</dbReference>
<dbReference type="STRING" id="360412.LARV_02157"/>
<keyword evidence="3" id="KW-0378">Hydrolase</keyword>
<dbReference type="InterPro" id="IPR018392">
    <property type="entry name" value="LysM"/>
</dbReference>
<dbReference type="EMBL" id="DF967972">
    <property type="protein sequence ID" value="GAP14388.1"/>
    <property type="molecule type" value="Genomic_DNA"/>
</dbReference>
<sequence length="253" mass="26871">MSGKNTPQSVYETYRKRQQMMPFLIGGLAVLLVAVGAILVIAWLTGSSKPGFNLFASRTPTATQTSTPTPLTPTATITLTPTITETPTPSVSPTASGPFEYTVQEGDTCWSVSQKFNVLIDVLMALNPGVDCNLIKPNETVLLIPAPDTKLPTITPLPTGFRGTIEYTVVSGDTLASIASYFNTTKEMIVADNKDKIPDGVTIYVGDVLKIRAGIVTPTPTRAPTSTPAVRSTQKTATIAPTVPAYTATLPKR</sequence>
<dbReference type="GO" id="GO:0016787">
    <property type="term" value="F:hydrolase activity"/>
    <property type="evidence" value="ECO:0007669"/>
    <property type="project" value="UniProtKB-KW"/>
</dbReference>
<evidence type="ECO:0000313" key="3">
    <source>
        <dbReference type="EMBL" id="GAP14388.1"/>
    </source>
</evidence>
<dbReference type="RefSeq" id="WP_075073650.1">
    <property type="nucleotide sequence ID" value="NZ_DF967972.1"/>
</dbReference>
<dbReference type="PANTHER" id="PTHR33734">
    <property type="entry name" value="LYSM DOMAIN-CONTAINING GPI-ANCHORED PROTEIN 2"/>
    <property type="match status" value="1"/>
</dbReference>
<accession>A0A0S7BH33</accession>
<evidence type="ECO:0000259" key="2">
    <source>
        <dbReference type="PROSITE" id="PS51782"/>
    </source>
</evidence>
<dbReference type="SMART" id="SM00257">
    <property type="entry name" value="LysM"/>
    <property type="match status" value="2"/>
</dbReference>
<organism evidence="3">
    <name type="scientific">Longilinea arvoryzae</name>
    <dbReference type="NCBI Taxonomy" id="360412"/>
    <lineage>
        <taxon>Bacteria</taxon>
        <taxon>Bacillati</taxon>
        <taxon>Chloroflexota</taxon>
        <taxon>Anaerolineae</taxon>
        <taxon>Anaerolineales</taxon>
        <taxon>Anaerolineaceae</taxon>
        <taxon>Longilinea</taxon>
    </lineage>
</organism>
<dbReference type="Gene3D" id="3.10.350.10">
    <property type="entry name" value="LysM domain"/>
    <property type="match status" value="2"/>
</dbReference>
<keyword evidence="1" id="KW-0472">Membrane</keyword>
<proteinExistence type="predicted"/>
<dbReference type="InterPro" id="IPR036779">
    <property type="entry name" value="LysM_dom_sf"/>
</dbReference>
<evidence type="ECO:0000313" key="4">
    <source>
        <dbReference type="Proteomes" id="UP000055060"/>
    </source>
</evidence>
<reference evidence="3" key="1">
    <citation type="submission" date="2015-07" db="EMBL/GenBank/DDBJ databases">
        <title>Draft Genome Sequences of Anaerolinea thermolimosa IMO-1, Bellilinea caldifistulae GOMI-1, Leptolinea tardivitalis YMTK-2, Levilinea saccharolytica KIBI-1,Longilinea arvoryzae KOME-1, Previously Described as Members of the Anaerolineaceae (Chloroflexi).</title>
        <authorList>
            <person name="Sekiguchi Y."/>
            <person name="Ohashi A."/>
            <person name="Matsuura N."/>
            <person name="Tourlousse M.D."/>
        </authorList>
    </citation>
    <scope>NUCLEOTIDE SEQUENCE [LARGE SCALE GENOMIC DNA]</scope>
    <source>
        <strain evidence="3">KOME-1</strain>
    </source>
</reference>
<protein>
    <submittedName>
        <fullName evidence="3">Predicted glycosyl hydrolase</fullName>
    </submittedName>
</protein>
<evidence type="ECO:0000256" key="1">
    <source>
        <dbReference type="SAM" id="Phobius"/>
    </source>
</evidence>
<keyword evidence="1" id="KW-1133">Transmembrane helix</keyword>
<feature type="transmembrane region" description="Helical" evidence="1">
    <location>
        <begin position="21"/>
        <end position="44"/>
    </location>
</feature>
<dbReference type="CDD" id="cd00118">
    <property type="entry name" value="LysM"/>
    <property type="match status" value="2"/>
</dbReference>
<keyword evidence="4" id="KW-1185">Reference proteome</keyword>
<name>A0A0S7BH33_9CHLR</name>
<keyword evidence="1" id="KW-0812">Transmembrane</keyword>
<dbReference type="OrthoDB" id="163097at2"/>
<feature type="domain" description="LysM" evidence="2">
    <location>
        <begin position="165"/>
        <end position="211"/>
    </location>
</feature>
<dbReference type="PANTHER" id="PTHR33734:SF22">
    <property type="entry name" value="MEMBRANE-BOUND LYTIC MUREIN TRANSGLYCOSYLASE D"/>
    <property type="match status" value="1"/>
</dbReference>
<dbReference type="PROSITE" id="PS51782">
    <property type="entry name" value="LYSM"/>
    <property type="match status" value="2"/>
</dbReference>
<dbReference type="SUPFAM" id="SSF54106">
    <property type="entry name" value="LysM domain"/>
    <property type="match status" value="2"/>
</dbReference>